<feature type="coiled-coil region" evidence="5">
    <location>
        <begin position="113"/>
        <end position="140"/>
    </location>
</feature>
<dbReference type="GO" id="GO:0008270">
    <property type="term" value="F:zinc ion binding"/>
    <property type="evidence" value="ECO:0007669"/>
    <property type="project" value="UniProtKB-KW"/>
</dbReference>
<keyword evidence="5" id="KW-0175">Coiled coil</keyword>
<evidence type="ECO:0000256" key="1">
    <source>
        <dbReference type="ARBA" id="ARBA00022723"/>
    </source>
</evidence>
<feature type="domain" description="TRAF-type" evidence="6">
    <location>
        <begin position="4"/>
        <end position="53"/>
    </location>
</feature>
<comment type="caution">
    <text evidence="7">The sequence shown here is derived from an EMBL/GenBank/DDBJ whole genome shotgun (WGS) entry which is preliminary data.</text>
</comment>
<keyword evidence="2 4" id="KW-0863">Zinc-finger</keyword>
<evidence type="ECO:0000256" key="3">
    <source>
        <dbReference type="ARBA" id="ARBA00022833"/>
    </source>
</evidence>
<name>X6LY53_RETFI</name>
<accession>X6LY53</accession>
<dbReference type="PROSITE" id="PS50145">
    <property type="entry name" value="ZF_TRAF"/>
    <property type="match status" value="1"/>
</dbReference>
<reference evidence="7 8" key="1">
    <citation type="journal article" date="2013" name="Curr. Biol.">
        <title>The Genome of the Foraminiferan Reticulomyxa filosa.</title>
        <authorList>
            <person name="Glockner G."/>
            <person name="Hulsmann N."/>
            <person name="Schleicher M."/>
            <person name="Noegel A.A."/>
            <person name="Eichinger L."/>
            <person name="Gallinger C."/>
            <person name="Pawlowski J."/>
            <person name="Sierra R."/>
            <person name="Euteneuer U."/>
            <person name="Pillet L."/>
            <person name="Moustafa A."/>
            <person name="Platzer M."/>
            <person name="Groth M."/>
            <person name="Szafranski K."/>
            <person name="Schliwa M."/>
        </authorList>
    </citation>
    <scope>NUCLEOTIDE SEQUENCE [LARGE SCALE GENOMIC DNA]</scope>
</reference>
<evidence type="ECO:0000313" key="8">
    <source>
        <dbReference type="Proteomes" id="UP000023152"/>
    </source>
</evidence>
<evidence type="ECO:0000313" key="7">
    <source>
        <dbReference type="EMBL" id="ETO05660.1"/>
    </source>
</evidence>
<feature type="zinc finger region" description="TRAF-type" evidence="4">
    <location>
        <begin position="4"/>
        <end position="53"/>
    </location>
</feature>
<evidence type="ECO:0000259" key="6">
    <source>
        <dbReference type="PROSITE" id="PS50145"/>
    </source>
</evidence>
<evidence type="ECO:0000256" key="4">
    <source>
        <dbReference type="PROSITE-ProRule" id="PRU00207"/>
    </source>
</evidence>
<keyword evidence="8" id="KW-1185">Reference proteome</keyword>
<dbReference type="InterPro" id="IPR001293">
    <property type="entry name" value="Znf_TRAF"/>
</dbReference>
<dbReference type="SUPFAM" id="SSF49599">
    <property type="entry name" value="TRAF domain-like"/>
    <property type="match status" value="1"/>
</dbReference>
<dbReference type="EMBL" id="ASPP01027885">
    <property type="protein sequence ID" value="ETO05660.1"/>
    <property type="molecule type" value="Genomic_DNA"/>
</dbReference>
<sequence>MMKTHMNEECPCVVVPCTNHGCQEQIARGVLRRHVKHECLFRSVKCSFAKYGCNIGRIAYSDLLKHNKEFEVQHLHLQVAYHGSKIDVLEQVGVFILYYMHVHKKIRNDKKTMNEMNSMIHHLNRELVESRAKVDRIEALVMRNINFR</sequence>
<dbReference type="AlphaFoldDB" id="X6LY53"/>
<dbReference type="Gene3D" id="3.30.40.10">
    <property type="entry name" value="Zinc/RING finger domain, C3HC4 (zinc finger)"/>
    <property type="match status" value="1"/>
</dbReference>
<keyword evidence="1 4" id="KW-0479">Metal-binding</keyword>
<gene>
    <name evidence="7" type="ORF">RFI_31738</name>
</gene>
<proteinExistence type="predicted"/>
<protein>
    <recommendedName>
        <fullName evidence="6">TRAF-type domain-containing protein</fullName>
    </recommendedName>
</protein>
<dbReference type="Pfam" id="PF02176">
    <property type="entry name" value="zf-TRAF"/>
    <property type="match status" value="1"/>
</dbReference>
<keyword evidence="3 4" id="KW-0862">Zinc</keyword>
<organism evidence="7 8">
    <name type="scientific">Reticulomyxa filosa</name>
    <dbReference type="NCBI Taxonomy" id="46433"/>
    <lineage>
        <taxon>Eukaryota</taxon>
        <taxon>Sar</taxon>
        <taxon>Rhizaria</taxon>
        <taxon>Retaria</taxon>
        <taxon>Foraminifera</taxon>
        <taxon>Monothalamids</taxon>
        <taxon>Reticulomyxidae</taxon>
        <taxon>Reticulomyxa</taxon>
    </lineage>
</organism>
<dbReference type="Proteomes" id="UP000023152">
    <property type="component" value="Unassembled WGS sequence"/>
</dbReference>
<evidence type="ECO:0000256" key="2">
    <source>
        <dbReference type="ARBA" id="ARBA00022771"/>
    </source>
</evidence>
<dbReference type="InterPro" id="IPR013083">
    <property type="entry name" value="Znf_RING/FYVE/PHD"/>
</dbReference>
<evidence type="ECO:0000256" key="5">
    <source>
        <dbReference type="SAM" id="Coils"/>
    </source>
</evidence>